<evidence type="ECO:0000313" key="2">
    <source>
        <dbReference type="EMBL" id="KAJ8556152.1"/>
    </source>
</evidence>
<gene>
    <name evidence="2" type="ORF">K7X08_022910</name>
</gene>
<organism evidence="2 3">
    <name type="scientific">Anisodus acutangulus</name>
    <dbReference type="NCBI Taxonomy" id="402998"/>
    <lineage>
        <taxon>Eukaryota</taxon>
        <taxon>Viridiplantae</taxon>
        <taxon>Streptophyta</taxon>
        <taxon>Embryophyta</taxon>
        <taxon>Tracheophyta</taxon>
        <taxon>Spermatophyta</taxon>
        <taxon>Magnoliopsida</taxon>
        <taxon>eudicotyledons</taxon>
        <taxon>Gunneridae</taxon>
        <taxon>Pentapetalae</taxon>
        <taxon>asterids</taxon>
        <taxon>lamiids</taxon>
        <taxon>Solanales</taxon>
        <taxon>Solanaceae</taxon>
        <taxon>Solanoideae</taxon>
        <taxon>Hyoscyameae</taxon>
        <taxon>Anisodus</taxon>
    </lineage>
</organism>
<dbReference type="EMBL" id="JAJAGQ010000008">
    <property type="protein sequence ID" value="KAJ8556152.1"/>
    <property type="molecule type" value="Genomic_DNA"/>
</dbReference>
<dbReference type="AlphaFoldDB" id="A0A9Q1MEJ4"/>
<comment type="caution">
    <text evidence="2">The sequence shown here is derived from an EMBL/GenBank/DDBJ whole genome shotgun (WGS) entry which is preliminary data.</text>
</comment>
<dbReference type="Proteomes" id="UP001152561">
    <property type="component" value="Unassembled WGS sequence"/>
</dbReference>
<evidence type="ECO:0000313" key="3">
    <source>
        <dbReference type="Proteomes" id="UP001152561"/>
    </source>
</evidence>
<evidence type="ECO:0000256" key="1">
    <source>
        <dbReference type="SAM" id="MobiDB-lite"/>
    </source>
</evidence>
<protein>
    <submittedName>
        <fullName evidence="2">Uncharacterized protein</fullName>
    </submittedName>
</protein>
<keyword evidence="3" id="KW-1185">Reference proteome</keyword>
<proteinExistence type="predicted"/>
<accession>A0A9Q1MEJ4</accession>
<dbReference type="PANTHER" id="PTHR34683">
    <property type="entry name" value="EXPRESSED PROTEIN-RELATED"/>
    <property type="match status" value="1"/>
</dbReference>
<feature type="region of interest" description="Disordered" evidence="1">
    <location>
        <begin position="17"/>
        <end position="52"/>
    </location>
</feature>
<reference evidence="3" key="1">
    <citation type="journal article" date="2023" name="Proc. Natl. Acad. Sci. U.S.A.">
        <title>Genomic and structural basis for evolution of tropane alkaloid biosynthesis.</title>
        <authorList>
            <person name="Wanga Y.-J."/>
            <person name="Taina T."/>
            <person name="Yua J.-Y."/>
            <person name="Lia J."/>
            <person name="Xua B."/>
            <person name="Chenc J."/>
            <person name="D'Auriad J.C."/>
            <person name="Huanga J.-P."/>
            <person name="Huanga S.-X."/>
        </authorList>
    </citation>
    <scope>NUCLEOTIDE SEQUENCE [LARGE SCALE GENOMIC DNA]</scope>
    <source>
        <strain evidence="3">cv. KIB-2019</strain>
    </source>
</reference>
<feature type="compositionally biased region" description="Basic and acidic residues" evidence="1">
    <location>
        <begin position="32"/>
        <end position="52"/>
    </location>
</feature>
<dbReference type="PANTHER" id="PTHR34683:SF2">
    <property type="entry name" value="EXPRESSED PROTEIN"/>
    <property type="match status" value="1"/>
</dbReference>
<name>A0A9Q1MEJ4_9SOLA</name>
<feature type="compositionally biased region" description="Low complexity" evidence="1">
    <location>
        <begin position="17"/>
        <end position="31"/>
    </location>
</feature>
<sequence length="76" mass="8291">MKKSGIFVGSLTAASATAISSTSSTSRVRISSHQDDSMKKKDENSSRKLEAPKCSDKFAPKFDGLRFIETLITAHR</sequence>
<dbReference type="OrthoDB" id="1936495at2759"/>